<keyword evidence="2" id="KW-1185">Reference proteome</keyword>
<reference evidence="1 2" key="1">
    <citation type="journal article" date="2020" name="Phytopathology">
        <title>Genome Sequence Resources of Colletotrichum truncatum, C. plurivorum, C. musicola, and C. sojae: Four Species Pathogenic to Soybean (Glycine max).</title>
        <authorList>
            <person name="Rogerio F."/>
            <person name="Boufleur T.R."/>
            <person name="Ciampi-Guillardi M."/>
            <person name="Sukno S.A."/>
            <person name="Thon M.R."/>
            <person name="Massola Junior N.S."/>
            <person name="Baroncelli R."/>
        </authorList>
    </citation>
    <scope>NUCLEOTIDE SEQUENCE [LARGE SCALE GENOMIC DNA]</scope>
    <source>
        <strain evidence="1 2">CMES1059</strain>
    </source>
</reference>
<accession>A0ACC3Z518</accession>
<comment type="caution">
    <text evidence="1">The sequence shown here is derived from an EMBL/GenBank/DDBJ whole genome shotgun (WGS) entry which is preliminary data.</text>
</comment>
<proteinExistence type="predicted"/>
<protein>
    <submittedName>
        <fullName evidence="1">Uncharacterized protein</fullName>
    </submittedName>
</protein>
<evidence type="ECO:0000313" key="1">
    <source>
        <dbReference type="EMBL" id="KAL0939155.1"/>
    </source>
</evidence>
<gene>
    <name evidence="1" type="ORF">CTRU02_205765</name>
</gene>
<evidence type="ECO:0000313" key="2">
    <source>
        <dbReference type="Proteomes" id="UP000805649"/>
    </source>
</evidence>
<name>A0ACC3Z518_COLTU</name>
<dbReference type="Proteomes" id="UP000805649">
    <property type="component" value="Unassembled WGS sequence"/>
</dbReference>
<organism evidence="1 2">
    <name type="scientific">Colletotrichum truncatum</name>
    <name type="common">Anthracnose fungus</name>
    <name type="synonym">Colletotrichum capsici</name>
    <dbReference type="NCBI Taxonomy" id="5467"/>
    <lineage>
        <taxon>Eukaryota</taxon>
        <taxon>Fungi</taxon>
        <taxon>Dikarya</taxon>
        <taxon>Ascomycota</taxon>
        <taxon>Pezizomycotina</taxon>
        <taxon>Sordariomycetes</taxon>
        <taxon>Hypocreomycetidae</taxon>
        <taxon>Glomerellales</taxon>
        <taxon>Glomerellaceae</taxon>
        <taxon>Colletotrichum</taxon>
        <taxon>Colletotrichum truncatum species complex</taxon>
    </lineage>
</organism>
<sequence>MRHARRHSLVPEEPHGRTLGQFEDEATRTSPGICLPMEGGLEVTLQITNVWRDKDWLAITMDMGHSSVCLCKDAEPPEYRLFIFLLFYFSSVHSRALLQHDPCPVLFQALLGERR</sequence>
<dbReference type="EMBL" id="VUJX02000003">
    <property type="protein sequence ID" value="KAL0939155.1"/>
    <property type="molecule type" value="Genomic_DNA"/>
</dbReference>